<keyword evidence="3" id="KW-0813">Transport</keyword>
<dbReference type="GO" id="GO:1902600">
    <property type="term" value="P:proton transmembrane transport"/>
    <property type="evidence" value="ECO:0007669"/>
    <property type="project" value="InterPro"/>
</dbReference>
<organism evidence="9 10">
    <name type="scientific">Chryseobacterium soldanellicola</name>
    <dbReference type="NCBI Taxonomy" id="311333"/>
    <lineage>
        <taxon>Bacteria</taxon>
        <taxon>Pseudomonadati</taxon>
        <taxon>Bacteroidota</taxon>
        <taxon>Flavobacteriia</taxon>
        <taxon>Flavobacteriales</taxon>
        <taxon>Weeksellaceae</taxon>
        <taxon>Chryseobacterium group</taxon>
        <taxon>Chryseobacterium</taxon>
    </lineage>
</organism>
<evidence type="ECO:0000256" key="5">
    <source>
        <dbReference type="ARBA" id="ARBA00022989"/>
    </source>
</evidence>
<accession>A0A1H1FA17</accession>
<evidence type="ECO:0000313" key="9">
    <source>
        <dbReference type="EMBL" id="SDQ97698.1"/>
    </source>
</evidence>
<name>A0A1H1FA17_9FLAO</name>
<gene>
    <name evidence="9" type="ORF">SAMN05421664_2946</name>
</gene>
<dbReference type="InterPro" id="IPR006153">
    <property type="entry name" value="Cation/H_exchanger_TM"/>
</dbReference>
<reference evidence="10" key="1">
    <citation type="submission" date="2016-10" db="EMBL/GenBank/DDBJ databases">
        <authorList>
            <person name="Varghese N."/>
            <person name="Submissions S."/>
        </authorList>
    </citation>
    <scope>NUCLEOTIDE SEQUENCE [LARGE SCALE GENOMIC DNA]</scope>
    <source>
        <strain evidence="10">DSM 17072</strain>
    </source>
</reference>
<dbReference type="GO" id="GO:0015297">
    <property type="term" value="F:antiporter activity"/>
    <property type="evidence" value="ECO:0007669"/>
    <property type="project" value="InterPro"/>
</dbReference>
<evidence type="ECO:0000256" key="7">
    <source>
        <dbReference type="SAM" id="Phobius"/>
    </source>
</evidence>
<evidence type="ECO:0000256" key="1">
    <source>
        <dbReference type="ARBA" id="ARBA00004141"/>
    </source>
</evidence>
<dbReference type="PANTHER" id="PTHR42751">
    <property type="entry name" value="SODIUM/HYDROGEN EXCHANGER FAMILY/TRKA DOMAIN PROTEIN"/>
    <property type="match status" value="1"/>
</dbReference>
<dbReference type="AlphaFoldDB" id="A0A1H1FA17"/>
<keyword evidence="5 7" id="KW-1133">Transmembrane helix</keyword>
<feature type="transmembrane region" description="Helical" evidence="7">
    <location>
        <begin position="29"/>
        <end position="48"/>
    </location>
</feature>
<feature type="transmembrane region" description="Helical" evidence="7">
    <location>
        <begin position="293"/>
        <end position="316"/>
    </location>
</feature>
<feature type="transmembrane region" description="Helical" evidence="7">
    <location>
        <begin position="54"/>
        <end position="74"/>
    </location>
</feature>
<dbReference type="Pfam" id="PF00999">
    <property type="entry name" value="Na_H_Exchanger"/>
    <property type="match status" value="1"/>
</dbReference>
<evidence type="ECO:0000256" key="2">
    <source>
        <dbReference type="ARBA" id="ARBA00005551"/>
    </source>
</evidence>
<feature type="transmembrane region" description="Helical" evidence="7">
    <location>
        <begin position="323"/>
        <end position="345"/>
    </location>
</feature>
<dbReference type="RefSeq" id="WP_089756478.1">
    <property type="nucleotide sequence ID" value="NZ_FNKL01000004.1"/>
</dbReference>
<dbReference type="Proteomes" id="UP000199627">
    <property type="component" value="Unassembled WGS sequence"/>
</dbReference>
<dbReference type="STRING" id="311333.SAMN05421664_2946"/>
<dbReference type="Gene3D" id="1.20.1530.20">
    <property type="match status" value="1"/>
</dbReference>
<evidence type="ECO:0000256" key="4">
    <source>
        <dbReference type="ARBA" id="ARBA00022692"/>
    </source>
</evidence>
<evidence type="ECO:0000259" key="8">
    <source>
        <dbReference type="Pfam" id="PF00999"/>
    </source>
</evidence>
<sequence length="396" mass="44248">MNELLWSICILSLSLLILGFILKRFNQPYLIAYILAGVLLGPHISGVFSNVEEIELIGELGILLLMFFLGLEINIPNKRHLIIKPVIAQGMKVLLGFAFALLIGYALKLNFKNITLIAILFFFNSTAVVTEFLKKYSIFNTAFGSTIFNILLLQDLLLAPVLTLLNVWGGKDFTTINVILPVIVCAAIFLLFKRIRNVQEIKLPAYFTKITNDHDLQLFVGLLVCMGFGLLADSIGLSSALGSFIAGVLVGKLKVFNWLEHSLASFKVFFVALFFVSIGLRLDLSYFLSHKDIIVFGTFFVLLSNSVISAIIFRLLKFDWRKSWYGGALLSQTGEFGILALAIAYKGNIIEYELYKSGLAITCLTLLFSTIWIAILKKIVNRPPSIIHNGYEQDLQ</sequence>
<feature type="transmembrane region" description="Helical" evidence="7">
    <location>
        <begin position="113"/>
        <end position="133"/>
    </location>
</feature>
<keyword evidence="10" id="KW-1185">Reference proteome</keyword>
<proteinExistence type="inferred from homology"/>
<evidence type="ECO:0000313" key="10">
    <source>
        <dbReference type="Proteomes" id="UP000199627"/>
    </source>
</evidence>
<evidence type="ECO:0000256" key="3">
    <source>
        <dbReference type="ARBA" id="ARBA00022448"/>
    </source>
</evidence>
<feature type="transmembrane region" description="Helical" evidence="7">
    <location>
        <begin position="268"/>
        <end position="287"/>
    </location>
</feature>
<keyword evidence="4 7" id="KW-0812">Transmembrane</keyword>
<keyword evidence="6 7" id="KW-0472">Membrane</keyword>
<feature type="transmembrane region" description="Helical" evidence="7">
    <location>
        <begin position="5"/>
        <end position="22"/>
    </location>
</feature>
<evidence type="ECO:0000256" key="6">
    <source>
        <dbReference type="ARBA" id="ARBA00023136"/>
    </source>
</evidence>
<comment type="subcellular location">
    <subcellularLocation>
        <location evidence="1">Membrane</location>
        <topology evidence="1">Multi-pass membrane protein</topology>
    </subcellularLocation>
</comment>
<feature type="transmembrane region" description="Helical" evidence="7">
    <location>
        <begin position="145"/>
        <end position="168"/>
    </location>
</feature>
<dbReference type="EMBL" id="FNKL01000004">
    <property type="protein sequence ID" value="SDQ97698.1"/>
    <property type="molecule type" value="Genomic_DNA"/>
</dbReference>
<dbReference type="PANTHER" id="PTHR42751:SF3">
    <property type="entry name" value="SODIUM_GLUTAMATE SYMPORTER"/>
    <property type="match status" value="1"/>
</dbReference>
<feature type="transmembrane region" description="Helical" evidence="7">
    <location>
        <begin position="174"/>
        <end position="192"/>
    </location>
</feature>
<feature type="transmembrane region" description="Helical" evidence="7">
    <location>
        <begin position="357"/>
        <end position="376"/>
    </location>
</feature>
<dbReference type="OrthoDB" id="9781411at2"/>
<feature type="transmembrane region" description="Helical" evidence="7">
    <location>
        <begin position="86"/>
        <end position="107"/>
    </location>
</feature>
<feature type="domain" description="Cation/H+ exchanger transmembrane" evidence="8">
    <location>
        <begin position="13"/>
        <end position="375"/>
    </location>
</feature>
<dbReference type="GO" id="GO:0016020">
    <property type="term" value="C:membrane"/>
    <property type="evidence" value="ECO:0007669"/>
    <property type="project" value="UniProtKB-SubCell"/>
</dbReference>
<dbReference type="InterPro" id="IPR038770">
    <property type="entry name" value="Na+/solute_symporter_sf"/>
</dbReference>
<feature type="transmembrane region" description="Helical" evidence="7">
    <location>
        <begin position="213"/>
        <end position="231"/>
    </location>
</feature>
<comment type="similarity">
    <text evidence="2">Belongs to the monovalent cation:proton antiporter 2 (CPA2) transporter (TC 2.A.37) family.</text>
</comment>
<protein>
    <submittedName>
        <fullName evidence="9">Transporter, CPA2 family</fullName>
    </submittedName>
</protein>